<accession>A0A164S6R4</accession>
<feature type="region of interest" description="Disordered" evidence="4">
    <location>
        <begin position="200"/>
        <end position="270"/>
    </location>
</feature>
<dbReference type="GO" id="GO:0005634">
    <property type="term" value="C:nucleus"/>
    <property type="evidence" value="ECO:0007669"/>
    <property type="project" value="UniProtKB-SubCell"/>
</dbReference>
<name>A0A164S6R4_9AGAM</name>
<dbReference type="GO" id="GO:0003700">
    <property type="term" value="F:DNA-binding transcription factor activity"/>
    <property type="evidence" value="ECO:0007669"/>
    <property type="project" value="TreeGrafter"/>
</dbReference>
<feature type="compositionally biased region" description="Pro residues" evidence="4">
    <location>
        <begin position="125"/>
        <end position="139"/>
    </location>
</feature>
<dbReference type="PROSITE" id="PS50090">
    <property type="entry name" value="MYB_LIKE"/>
    <property type="match status" value="2"/>
</dbReference>
<dbReference type="InterPro" id="IPR017930">
    <property type="entry name" value="Myb_dom"/>
</dbReference>
<evidence type="ECO:0000256" key="3">
    <source>
        <dbReference type="ARBA" id="ARBA00023242"/>
    </source>
</evidence>
<dbReference type="Gene3D" id="1.10.10.60">
    <property type="entry name" value="Homeodomain-like"/>
    <property type="match status" value="2"/>
</dbReference>
<dbReference type="OrthoDB" id="39591at2759"/>
<dbReference type="Proteomes" id="UP000076722">
    <property type="component" value="Unassembled WGS sequence"/>
</dbReference>
<sequence length="622" mass="69422">MASSDVPPLLPHDLERVIQQALVQANDSLRSEAISGQKKSKKRNRDLVPEENEQPAKEPKKKRKKKNKEPVPEVIAGGPDVVATTPNEESQPVEKKKKKKRSKAHDPPPTQEIQIDPALQNLSATPPPPAPIPLPPPPVHVDSDSSNFLPPELRHVFATGGPLNTNEDILRALQDLDITKITGALQSLGEVAAATHISLPNLTTSAPSPPPVRVPPPKSAATKIATSVPNPQTHPSPINQQVTAANDEQPANARPSFTAPPPPAYTSNQNPEHAQLLYTKWLNNAKLADLAKTIGLYYKKGKFSTFEANAVDAAIETYRMGRGLTHEQLQSIIFATKDARGSDNGFWSEITAQIPERPIVAVYHYVKRKYNPLKAQGKWQPEEDELLRVAYEELGAQWEKISERVGRMSADCRDRWRNHLHKREARTSGAWTKEEEDELTRIVLEMQVPNGASLDVDIFWGIVSERMGHKRGRQQCRIKWTDSLSRIVKSDGQTPRWSNQDTYILVHKVLSLGVHDDSEIDWKLLNDPDWNLWSAHQLQRRWQTLKRGIKGHEQMPFHEILEILKAKQSQLPDPIDGKGDKRPGKKKNISKAMLSEEDIATDIPEGVVTALVNSLLATTNSP</sequence>
<gene>
    <name evidence="7" type="ORF">SISNIDRAFT_551034</name>
</gene>
<dbReference type="SUPFAM" id="SSF46689">
    <property type="entry name" value="Homeodomain-like"/>
    <property type="match status" value="1"/>
</dbReference>
<feature type="domain" description="Myb-like" evidence="5">
    <location>
        <begin position="371"/>
        <end position="420"/>
    </location>
</feature>
<feature type="region of interest" description="Disordered" evidence="4">
    <location>
        <begin position="29"/>
        <end position="139"/>
    </location>
</feature>
<evidence type="ECO:0000256" key="1">
    <source>
        <dbReference type="ARBA" id="ARBA00004123"/>
    </source>
</evidence>
<keyword evidence="8" id="KW-1185">Reference proteome</keyword>
<dbReference type="AlphaFoldDB" id="A0A164S6R4"/>
<dbReference type="InterPro" id="IPR001005">
    <property type="entry name" value="SANT/Myb"/>
</dbReference>
<dbReference type="PANTHER" id="PTHR46380:SF2">
    <property type="entry name" value="CYCLIN-D-BINDING MYB-LIKE TRANSCRIPTION FACTOR 1"/>
    <property type="match status" value="1"/>
</dbReference>
<dbReference type="EMBL" id="KV419416">
    <property type="protein sequence ID" value="KZS91198.1"/>
    <property type="molecule type" value="Genomic_DNA"/>
</dbReference>
<feature type="domain" description="Myb-like" evidence="5">
    <location>
        <begin position="423"/>
        <end position="484"/>
    </location>
</feature>
<protein>
    <submittedName>
        <fullName evidence="7">Uncharacterized protein</fullName>
    </submittedName>
</protein>
<feature type="compositionally biased region" description="Pro residues" evidence="4">
    <location>
        <begin position="207"/>
        <end position="218"/>
    </location>
</feature>
<feature type="domain" description="HTH myb-type" evidence="6">
    <location>
        <begin position="371"/>
        <end position="424"/>
    </location>
</feature>
<dbReference type="InterPro" id="IPR051651">
    <property type="entry name" value="DMTF1_DNA-bind_reg"/>
</dbReference>
<evidence type="ECO:0000259" key="5">
    <source>
        <dbReference type="PROSITE" id="PS50090"/>
    </source>
</evidence>
<comment type="subcellular location">
    <subcellularLocation>
        <location evidence="1">Nucleus</location>
    </subcellularLocation>
</comment>
<dbReference type="InterPro" id="IPR009057">
    <property type="entry name" value="Homeodomain-like_sf"/>
</dbReference>
<evidence type="ECO:0000313" key="7">
    <source>
        <dbReference type="EMBL" id="KZS91198.1"/>
    </source>
</evidence>
<dbReference type="GO" id="GO:0000976">
    <property type="term" value="F:transcription cis-regulatory region binding"/>
    <property type="evidence" value="ECO:0007669"/>
    <property type="project" value="TreeGrafter"/>
</dbReference>
<dbReference type="PANTHER" id="PTHR46380">
    <property type="entry name" value="CYCLIN-D-BINDING MYB-LIKE TRANSCRIPTION FACTOR 1"/>
    <property type="match status" value="1"/>
</dbReference>
<evidence type="ECO:0000259" key="6">
    <source>
        <dbReference type="PROSITE" id="PS51294"/>
    </source>
</evidence>
<dbReference type="CDD" id="cd00167">
    <property type="entry name" value="SANT"/>
    <property type="match status" value="2"/>
</dbReference>
<dbReference type="SMART" id="SM00717">
    <property type="entry name" value="SANT"/>
    <property type="match status" value="4"/>
</dbReference>
<evidence type="ECO:0000256" key="4">
    <source>
        <dbReference type="SAM" id="MobiDB-lite"/>
    </source>
</evidence>
<dbReference type="STRING" id="1314777.A0A164S6R4"/>
<keyword evidence="2" id="KW-0238">DNA-binding</keyword>
<dbReference type="PROSITE" id="PS51294">
    <property type="entry name" value="HTH_MYB"/>
    <property type="match status" value="1"/>
</dbReference>
<evidence type="ECO:0000313" key="8">
    <source>
        <dbReference type="Proteomes" id="UP000076722"/>
    </source>
</evidence>
<feature type="compositionally biased region" description="Polar residues" evidence="4">
    <location>
        <begin position="224"/>
        <end position="246"/>
    </location>
</feature>
<organism evidence="7 8">
    <name type="scientific">Sistotremastrum niveocremeum HHB9708</name>
    <dbReference type="NCBI Taxonomy" id="1314777"/>
    <lineage>
        <taxon>Eukaryota</taxon>
        <taxon>Fungi</taxon>
        <taxon>Dikarya</taxon>
        <taxon>Basidiomycota</taxon>
        <taxon>Agaricomycotina</taxon>
        <taxon>Agaricomycetes</taxon>
        <taxon>Sistotremastrales</taxon>
        <taxon>Sistotremastraceae</taxon>
        <taxon>Sertulicium</taxon>
        <taxon>Sertulicium niveocremeum</taxon>
    </lineage>
</organism>
<proteinExistence type="predicted"/>
<dbReference type="Pfam" id="PF00249">
    <property type="entry name" value="Myb_DNA-binding"/>
    <property type="match status" value="1"/>
</dbReference>
<keyword evidence="3" id="KW-0539">Nucleus</keyword>
<reference evidence="7 8" key="1">
    <citation type="journal article" date="2016" name="Mol. Biol. Evol.">
        <title>Comparative Genomics of Early-Diverging Mushroom-Forming Fungi Provides Insights into the Origins of Lignocellulose Decay Capabilities.</title>
        <authorList>
            <person name="Nagy L.G."/>
            <person name="Riley R."/>
            <person name="Tritt A."/>
            <person name="Adam C."/>
            <person name="Daum C."/>
            <person name="Floudas D."/>
            <person name="Sun H."/>
            <person name="Yadav J.S."/>
            <person name="Pangilinan J."/>
            <person name="Larsson K.H."/>
            <person name="Matsuura K."/>
            <person name="Barry K."/>
            <person name="Labutti K."/>
            <person name="Kuo R."/>
            <person name="Ohm R.A."/>
            <person name="Bhattacharya S.S."/>
            <person name="Shirouzu T."/>
            <person name="Yoshinaga Y."/>
            <person name="Martin F.M."/>
            <person name="Grigoriev I.V."/>
            <person name="Hibbett D.S."/>
        </authorList>
    </citation>
    <scope>NUCLEOTIDE SEQUENCE [LARGE SCALE GENOMIC DNA]</scope>
    <source>
        <strain evidence="7 8">HHB9708</strain>
    </source>
</reference>
<evidence type="ECO:0000256" key="2">
    <source>
        <dbReference type="ARBA" id="ARBA00023125"/>
    </source>
</evidence>